<feature type="transmembrane region" description="Helical" evidence="12">
    <location>
        <begin position="183"/>
        <end position="207"/>
    </location>
</feature>
<feature type="region of interest" description="Disordered" evidence="11">
    <location>
        <begin position="277"/>
        <end position="326"/>
    </location>
</feature>
<dbReference type="InterPro" id="IPR000276">
    <property type="entry name" value="GPCR_Rhodpsn"/>
</dbReference>
<evidence type="ECO:0000256" key="6">
    <source>
        <dbReference type="ARBA" id="ARBA00023040"/>
    </source>
</evidence>
<feature type="compositionally biased region" description="Low complexity" evidence="11">
    <location>
        <begin position="314"/>
        <end position="326"/>
    </location>
</feature>
<dbReference type="SUPFAM" id="SSF81321">
    <property type="entry name" value="Family A G protein-coupled receptor-like"/>
    <property type="match status" value="1"/>
</dbReference>
<keyword evidence="8 10" id="KW-0675">Receptor</keyword>
<evidence type="ECO:0000259" key="13">
    <source>
        <dbReference type="PROSITE" id="PS50262"/>
    </source>
</evidence>
<evidence type="ECO:0000256" key="10">
    <source>
        <dbReference type="RuleBase" id="RU000688"/>
    </source>
</evidence>
<feature type="region of interest" description="Disordered" evidence="11">
    <location>
        <begin position="639"/>
        <end position="660"/>
    </location>
</feature>
<evidence type="ECO:0000256" key="11">
    <source>
        <dbReference type="SAM" id="MobiDB-lite"/>
    </source>
</evidence>
<evidence type="ECO:0000256" key="8">
    <source>
        <dbReference type="ARBA" id="ARBA00023170"/>
    </source>
</evidence>
<dbReference type="PROSITE" id="PS00237">
    <property type="entry name" value="G_PROTEIN_RECEP_F1_1"/>
    <property type="match status" value="1"/>
</dbReference>
<dbReference type="GO" id="GO:0043410">
    <property type="term" value="P:positive regulation of MAPK cascade"/>
    <property type="evidence" value="ECO:0007669"/>
    <property type="project" value="TreeGrafter"/>
</dbReference>
<protein>
    <submittedName>
        <fullName evidence="14">Octbeta2r</fullName>
    </submittedName>
</protein>
<gene>
    <name evidence="14" type="ORF">HUG17_2878</name>
</gene>
<evidence type="ECO:0000256" key="7">
    <source>
        <dbReference type="ARBA" id="ARBA00023136"/>
    </source>
</evidence>
<feature type="transmembrane region" description="Helical" evidence="12">
    <location>
        <begin position="542"/>
        <end position="561"/>
    </location>
</feature>
<dbReference type="PROSITE" id="PS50262">
    <property type="entry name" value="G_PROTEIN_RECEP_F1_2"/>
    <property type="match status" value="1"/>
</dbReference>
<comment type="subcellular location">
    <subcellularLocation>
        <location evidence="1">Cell membrane</location>
        <topology evidence="1">Multi-pass membrane protein</topology>
    </subcellularLocation>
</comment>
<dbReference type="PANTHER" id="PTHR24248:SF66">
    <property type="entry name" value="OCTOPAMINE RECEPTOR BETA-3R"/>
    <property type="match status" value="1"/>
</dbReference>
<feature type="transmembrane region" description="Helical" evidence="12">
    <location>
        <begin position="63"/>
        <end position="91"/>
    </location>
</feature>
<feature type="compositionally biased region" description="Polar residues" evidence="11">
    <location>
        <begin position="360"/>
        <end position="370"/>
    </location>
</feature>
<evidence type="ECO:0000256" key="4">
    <source>
        <dbReference type="ARBA" id="ARBA00022692"/>
    </source>
</evidence>
<feature type="region of interest" description="Disordered" evidence="11">
    <location>
        <begin position="600"/>
        <end position="627"/>
    </location>
</feature>
<evidence type="ECO:0000256" key="3">
    <source>
        <dbReference type="ARBA" id="ARBA00022475"/>
    </source>
</evidence>
<dbReference type="GO" id="GO:0071880">
    <property type="term" value="P:adenylate cyclase-activating adrenergic receptor signaling pathway"/>
    <property type="evidence" value="ECO:0007669"/>
    <property type="project" value="TreeGrafter"/>
</dbReference>
<evidence type="ECO:0000256" key="2">
    <source>
        <dbReference type="ARBA" id="ARBA00010663"/>
    </source>
</evidence>
<dbReference type="Proteomes" id="UP000828236">
    <property type="component" value="Unassembled WGS sequence"/>
</dbReference>
<dbReference type="GO" id="GO:0005886">
    <property type="term" value="C:plasma membrane"/>
    <property type="evidence" value="ECO:0007669"/>
    <property type="project" value="UniProtKB-SubCell"/>
</dbReference>
<dbReference type="AlphaFoldDB" id="A0A9D4SF90"/>
<keyword evidence="6 10" id="KW-0297">G-protein coupled receptor</keyword>
<dbReference type="PRINTS" id="PR00237">
    <property type="entry name" value="GPCRRHODOPSN"/>
</dbReference>
<sequence length="704" mass="78019">MNSSISVNNNNNNITSSSSSILLFNDDDDIDFDMDLLSTKSTTTTTTTDDDDDSLWSLSSTEIALRLIGAIICIALIIVTIVGNVLVIIVVARFHRMRTVTNILLASLAIADITVASLVMPFTVVYDLYRYWPWGPVLCHFWISCDVMCCTASILHLCCVAIDRFWAITRPLRYRSLISKRRLFCCILIIWLCSAAISFIPIFSGWYHSQGPINIFTLEYVNECGLDVNRIYATISSLTSFYLPLPIMFYVYLRILLVAERQSREIKQLEQSLRQNGFLSMNYPPPTTTKTTTQSQTPPPSSPSLILQRKSDCPTPLTPQSQPSTLLATTTTNNANLKQSTTSITLTPPPPPPAAAAAAETSTKSKSNGQNVHFHFSSLVNVNQIQSNDDDGEESPNKLSPKRSATTTMMMMNYSNSMDFNNDLNTTIGTGTGTCVGSRSLSTTAMTANVSATNTKCNNLMDQSSSSSSSAAAAAAAMETSKRHAERSLRRRARQLITDTKAIRTLGIVMGVFCLCWLPFFIMYVISAYCDQCNISYELRSSITWLGYVNSALNPAIYAYLNKEFKMAFKRVIFCMPHCSNDNFDRDAMLDEYSGTSHRHGAGSSVVGGGLSSYQSQQHQQQQNRKISKNHHFDFMIDDEEQGGHRGGGSGGQHRLDILPLPPSTPGYITRTPSNATETPDWIILHAHHHHQQQKQQQQLHGSS</sequence>
<keyword evidence="7 12" id="KW-0472">Membrane</keyword>
<comment type="caution">
    <text evidence="14">The sequence shown here is derived from an EMBL/GenBank/DDBJ whole genome shotgun (WGS) entry which is preliminary data.</text>
</comment>
<proteinExistence type="inferred from homology"/>
<evidence type="ECO:0000256" key="5">
    <source>
        <dbReference type="ARBA" id="ARBA00022989"/>
    </source>
</evidence>
<keyword evidence="3" id="KW-1003">Cell membrane</keyword>
<reference evidence="14" key="2">
    <citation type="journal article" date="2021" name="World Allergy Organ. J.">
        <title>Chromosome-level assembly of Dermatophagoides farinae genome and transcriptome reveals two novel allergens Der f 37 and Der f 39.</title>
        <authorList>
            <person name="Chen J."/>
            <person name="Cai Z."/>
            <person name="Fan D."/>
            <person name="Hu J."/>
            <person name="Hou Y."/>
            <person name="He Y."/>
            <person name="Zhang Z."/>
            <person name="Zhao Z."/>
            <person name="Gao P."/>
            <person name="Hu W."/>
            <person name="Sun J."/>
            <person name="Li J."/>
            <person name="Ji K."/>
        </authorList>
    </citation>
    <scope>NUCLEOTIDE SEQUENCE</scope>
    <source>
        <strain evidence="14">JKM2019</strain>
    </source>
</reference>
<feature type="domain" description="G-protein coupled receptors family 1 profile" evidence="13">
    <location>
        <begin position="83"/>
        <end position="558"/>
    </location>
</feature>
<evidence type="ECO:0000256" key="12">
    <source>
        <dbReference type="SAM" id="Phobius"/>
    </source>
</evidence>
<reference evidence="14" key="1">
    <citation type="submission" date="2020-06" db="EMBL/GenBank/DDBJ databases">
        <authorList>
            <person name="Ji K."/>
            <person name="Li J."/>
        </authorList>
    </citation>
    <scope>NUCLEOTIDE SEQUENCE</scope>
    <source>
        <strain evidence="14">JKM2019</strain>
        <tissue evidence="14">Whole body</tissue>
    </source>
</reference>
<dbReference type="PANTHER" id="PTHR24248">
    <property type="entry name" value="ADRENERGIC RECEPTOR-RELATED G-PROTEIN COUPLED RECEPTOR"/>
    <property type="match status" value="1"/>
</dbReference>
<dbReference type="InterPro" id="IPR017452">
    <property type="entry name" value="GPCR_Rhodpsn_7TM"/>
</dbReference>
<keyword evidence="4 10" id="KW-0812">Transmembrane</keyword>
<feature type="transmembrane region" description="Helical" evidence="12">
    <location>
        <begin position="502"/>
        <end position="522"/>
    </location>
</feature>
<feature type="region of interest" description="Disordered" evidence="11">
    <location>
        <begin position="341"/>
        <end position="370"/>
    </location>
</feature>
<dbReference type="EMBL" id="SDOV01000007">
    <property type="protein sequence ID" value="KAH7638845.1"/>
    <property type="molecule type" value="Genomic_DNA"/>
</dbReference>
<dbReference type="Pfam" id="PF00001">
    <property type="entry name" value="7tm_1"/>
    <property type="match status" value="1"/>
</dbReference>
<evidence type="ECO:0000256" key="9">
    <source>
        <dbReference type="ARBA" id="ARBA00023224"/>
    </source>
</evidence>
<keyword evidence="5 12" id="KW-1133">Transmembrane helix</keyword>
<feature type="transmembrane region" description="Helical" evidence="12">
    <location>
        <begin position="241"/>
        <end position="259"/>
    </location>
</feature>
<keyword evidence="9 10" id="KW-0807">Transducer</keyword>
<dbReference type="SMART" id="SM01381">
    <property type="entry name" value="7TM_GPCR_Srsx"/>
    <property type="match status" value="1"/>
</dbReference>
<feature type="transmembrane region" description="Helical" evidence="12">
    <location>
        <begin position="141"/>
        <end position="162"/>
    </location>
</feature>
<accession>A0A9D4SF90</accession>
<evidence type="ECO:0000256" key="1">
    <source>
        <dbReference type="ARBA" id="ARBA00004651"/>
    </source>
</evidence>
<evidence type="ECO:0000313" key="14">
    <source>
        <dbReference type="EMBL" id="KAH7638845.1"/>
    </source>
</evidence>
<comment type="similarity">
    <text evidence="2 10">Belongs to the G-protein coupled receptor 1 family.</text>
</comment>
<feature type="compositionally biased region" description="Low complexity" evidence="11">
    <location>
        <begin position="612"/>
        <end position="623"/>
    </location>
</feature>
<feature type="region of interest" description="Disordered" evidence="11">
    <location>
        <begin position="386"/>
        <end position="405"/>
    </location>
</feature>
<feature type="transmembrane region" description="Helical" evidence="12">
    <location>
        <begin position="103"/>
        <end position="129"/>
    </location>
</feature>
<organism evidence="14">
    <name type="scientific">Dermatophagoides farinae</name>
    <name type="common">American house dust mite</name>
    <dbReference type="NCBI Taxonomy" id="6954"/>
    <lineage>
        <taxon>Eukaryota</taxon>
        <taxon>Metazoa</taxon>
        <taxon>Ecdysozoa</taxon>
        <taxon>Arthropoda</taxon>
        <taxon>Chelicerata</taxon>
        <taxon>Arachnida</taxon>
        <taxon>Acari</taxon>
        <taxon>Acariformes</taxon>
        <taxon>Sarcoptiformes</taxon>
        <taxon>Astigmata</taxon>
        <taxon>Psoroptidia</taxon>
        <taxon>Analgoidea</taxon>
        <taxon>Pyroglyphidae</taxon>
        <taxon>Dermatophagoidinae</taxon>
        <taxon>Dermatophagoides</taxon>
    </lineage>
</organism>
<dbReference type="GO" id="GO:0004930">
    <property type="term" value="F:G protein-coupled receptor activity"/>
    <property type="evidence" value="ECO:0007669"/>
    <property type="project" value="UniProtKB-KW"/>
</dbReference>
<name>A0A9D4SF90_DERFA</name>
<dbReference type="Gene3D" id="1.20.1070.10">
    <property type="entry name" value="Rhodopsin 7-helix transmembrane proteins"/>
    <property type="match status" value="2"/>
</dbReference>
<dbReference type="CDD" id="cd14967">
    <property type="entry name" value="7tmA_amine_R-like"/>
    <property type="match status" value="1"/>
</dbReference>